<comment type="subunit">
    <text evidence="9">Component of the endosomal sorting complex required for transport II (ESCRT-II).</text>
</comment>
<dbReference type="Gene3D" id="1.10.10.10">
    <property type="entry name" value="Winged helix-like DNA-binding domain superfamily/Winged helix DNA-binding domain"/>
    <property type="match status" value="2"/>
</dbReference>
<evidence type="ECO:0000313" key="10">
    <source>
        <dbReference type="EMBL" id="KSA01306.1"/>
    </source>
</evidence>
<dbReference type="PIRSF" id="PIRSF017215">
    <property type="entry name" value="ESCRT2_Vps22"/>
    <property type="match status" value="1"/>
</dbReference>
<dbReference type="FunFam" id="1.10.10.10:FF:000397">
    <property type="entry name" value="Vacuolar-sorting protein SNF8"/>
    <property type="match status" value="1"/>
</dbReference>
<evidence type="ECO:0000256" key="2">
    <source>
        <dbReference type="ARBA" id="ARBA00004496"/>
    </source>
</evidence>
<dbReference type="PANTHER" id="PTHR12806">
    <property type="entry name" value="EAP30 SUBUNIT OF ELL COMPLEX"/>
    <property type="match status" value="1"/>
</dbReference>
<comment type="subcellular location">
    <subcellularLocation>
        <location evidence="2">Cytoplasm</location>
    </subcellularLocation>
    <subcellularLocation>
        <location evidence="1">Endosome membrane</location>
        <topology evidence="1">Peripheral membrane protein</topology>
    </subcellularLocation>
</comment>
<evidence type="ECO:0000256" key="4">
    <source>
        <dbReference type="ARBA" id="ARBA00022448"/>
    </source>
</evidence>
<dbReference type="InterPro" id="IPR016689">
    <property type="entry name" value="ESCRT-2_cplx_Snf8"/>
</dbReference>
<dbReference type="Proteomes" id="UP000054251">
    <property type="component" value="Unassembled WGS sequence"/>
</dbReference>
<evidence type="ECO:0000256" key="5">
    <source>
        <dbReference type="ARBA" id="ARBA00022490"/>
    </source>
</evidence>
<dbReference type="InterPro" id="IPR040608">
    <property type="entry name" value="Snf8/Vps36"/>
</dbReference>
<dbReference type="Gene3D" id="6.10.140.180">
    <property type="match status" value="1"/>
</dbReference>
<dbReference type="AlphaFoldDB" id="A0A0V1PYX4"/>
<keyword evidence="6" id="KW-0967">Endosome</keyword>
<gene>
    <name evidence="10" type="ORF">AC631_02938</name>
</gene>
<dbReference type="InterPro" id="IPR036390">
    <property type="entry name" value="WH_DNA-bd_sf"/>
</dbReference>
<dbReference type="EMBL" id="LMYN01000057">
    <property type="protein sequence ID" value="KSA01306.1"/>
    <property type="molecule type" value="Genomic_DNA"/>
</dbReference>
<protein>
    <recommendedName>
        <fullName evidence="9">Vacuolar-sorting protein SNF8</fullName>
    </recommendedName>
</protein>
<dbReference type="SUPFAM" id="SSF46785">
    <property type="entry name" value="Winged helix' DNA-binding domain"/>
    <property type="match status" value="2"/>
</dbReference>
<dbReference type="GO" id="GO:0043328">
    <property type="term" value="P:protein transport to vacuole involved in ubiquitin-dependent protein catabolic process via the multivesicular body sorting pathway"/>
    <property type="evidence" value="ECO:0007669"/>
    <property type="project" value="TreeGrafter"/>
</dbReference>
<comment type="similarity">
    <text evidence="3 9">Belongs to the SNF8 family.</text>
</comment>
<dbReference type="RefSeq" id="XP_015467408.1">
    <property type="nucleotide sequence ID" value="XM_015611767.1"/>
</dbReference>
<evidence type="ECO:0000256" key="8">
    <source>
        <dbReference type="ARBA" id="ARBA00023136"/>
    </source>
</evidence>
<dbReference type="InterPro" id="IPR036388">
    <property type="entry name" value="WH-like_DNA-bd_sf"/>
</dbReference>
<keyword evidence="7 9" id="KW-0653">Protein transport</keyword>
<dbReference type="GeneID" id="26839947"/>
<evidence type="ECO:0000256" key="3">
    <source>
        <dbReference type="ARBA" id="ARBA00009834"/>
    </source>
</evidence>
<accession>A0A0V1PYX4</accession>
<dbReference type="PANTHER" id="PTHR12806:SF0">
    <property type="entry name" value="VACUOLAR-SORTING PROTEIN SNF8"/>
    <property type="match status" value="1"/>
</dbReference>
<comment type="caution">
    <text evidence="10">The sequence shown here is derived from an EMBL/GenBank/DDBJ whole genome shotgun (WGS) entry which is preliminary data.</text>
</comment>
<evidence type="ECO:0000313" key="11">
    <source>
        <dbReference type="Proteomes" id="UP000054251"/>
    </source>
</evidence>
<keyword evidence="5" id="KW-0963">Cytoplasm</keyword>
<keyword evidence="8" id="KW-0472">Membrane</keyword>
<organism evidence="10 11">
    <name type="scientific">Debaryomyces fabryi</name>
    <dbReference type="NCBI Taxonomy" id="58627"/>
    <lineage>
        <taxon>Eukaryota</taxon>
        <taxon>Fungi</taxon>
        <taxon>Dikarya</taxon>
        <taxon>Ascomycota</taxon>
        <taxon>Saccharomycotina</taxon>
        <taxon>Pichiomycetes</taxon>
        <taxon>Debaryomycetaceae</taxon>
        <taxon>Debaryomyces</taxon>
    </lineage>
</organism>
<reference evidence="10 11" key="1">
    <citation type="submission" date="2015-11" db="EMBL/GenBank/DDBJ databases">
        <title>The genome of Debaryomyces fabryi.</title>
        <authorList>
            <person name="Tafer H."/>
            <person name="Lopandic K."/>
        </authorList>
    </citation>
    <scope>NUCLEOTIDE SEQUENCE [LARGE SCALE GENOMIC DNA]</scope>
    <source>
        <strain evidence="10 11">CBS 789</strain>
    </source>
</reference>
<evidence type="ECO:0000256" key="9">
    <source>
        <dbReference type="PIRNR" id="PIRNR017215"/>
    </source>
</evidence>
<dbReference type="OrthoDB" id="283883at2759"/>
<keyword evidence="4 9" id="KW-0813">Transport</keyword>
<evidence type="ECO:0000256" key="1">
    <source>
        <dbReference type="ARBA" id="ARBA00004481"/>
    </source>
</evidence>
<proteinExistence type="inferred from homology"/>
<evidence type="ECO:0000256" key="6">
    <source>
        <dbReference type="ARBA" id="ARBA00022753"/>
    </source>
</evidence>
<keyword evidence="11" id="KW-1185">Reference proteome</keyword>
<name>A0A0V1PYX4_9ASCO</name>
<dbReference type="GO" id="GO:0000814">
    <property type="term" value="C:ESCRT II complex"/>
    <property type="evidence" value="ECO:0007669"/>
    <property type="project" value="UniProtKB-UniRule"/>
</dbReference>
<comment type="function">
    <text evidence="9">Component of the endosomal sorting complex required for transport II (ESCRT-II), which is required for multivesicular body (MVB) formation and sorting of endosomal cargo proteins into MVBs.</text>
</comment>
<dbReference type="Pfam" id="PF04157">
    <property type="entry name" value="EAP30"/>
    <property type="match status" value="1"/>
</dbReference>
<evidence type="ECO:0000256" key="7">
    <source>
        <dbReference type="ARBA" id="ARBA00022927"/>
    </source>
</evidence>
<sequence length="241" mass="27705">MNDKRHEDRHVYSQLGQNLIQRHSDQLSTQLSVFQSAIINFGSDHGDEIRRNPEFRNKFTQMCQLIGVDPLELLIYSNSKNSKSRNEDFYIGLSVRIVEVCQETRDVNGGLISMKELLSRLQENVNLETLIKEGEIQQALSILFSLGNGYEILNINGKKWLKFSSATSGNTNISNDQKKIYEACGFMGGFVTYRLLIDNYGWDKIRCKTVIDQMIMDGFLWIDSQGIDGEVQYWEPSWISN</sequence>